<name>A0A2S9QEG4_9HYPH</name>
<dbReference type="PROSITE" id="PS51201">
    <property type="entry name" value="RCK_N"/>
    <property type="match status" value="1"/>
</dbReference>
<dbReference type="InterPro" id="IPR004771">
    <property type="entry name" value="K/H_exchanger"/>
</dbReference>
<evidence type="ECO:0000256" key="4">
    <source>
        <dbReference type="ARBA" id="ARBA00022449"/>
    </source>
</evidence>
<feature type="transmembrane region" description="Helical" evidence="11">
    <location>
        <begin position="33"/>
        <end position="52"/>
    </location>
</feature>
<feature type="transmembrane region" description="Helical" evidence="11">
    <location>
        <begin position="298"/>
        <end position="321"/>
    </location>
</feature>
<evidence type="ECO:0000256" key="2">
    <source>
        <dbReference type="ARBA" id="ARBA00005551"/>
    </source>
</evidence>
<dbReference type="GO" id="GO:0006813">
    <property type="term" value="P:potassium ion transport"/>
    <property type="evidence" value="ECO:0007669"/>
    <property type="project" value="UniProtKB-KW"/>
</dbReference>
<dbReference type="Gene3D" id="3.40.50.720">
    <property type="entry name" value="NAD(P)-binding Rossmann-like Domain"/>
    <property type="match status" value="1"/>
</dbReference>
<dbReference type="SUPFAM" id="SSF51735">
    <property type="entry name" value="NAD(P)-binding Rossmann-fold domains"/>
    <property type="match status" value="1"/>
</dbReference>
<evidence type="ECO:0000256" key="1">
    <source>
        <dbReference type="ARBA" id="ARBA00004127"/>
    </source>
</evidence>
<dbReference type="PANTHER" id="PTHR46157:SF8">
    <property type="entry name" value="GLUTATHIONE-REGULATED POTASSIUM-EFFLUX SYSTEM PROTEIN"/>
    <property type="match status" value="1"/>
</dbReference>
<dbReference type="GO" id="GO:1902600">
    <property type="term" value="P:proton transmembrane transport"/>
    <property type="evidence" value="ECO:0007669"/>
    <property type="project" value="InterPro"/>
</dbReference>
<dbReference type="GO" id="GO:0015297">
    <property type="term" value="F:antiporter activity"/>
    <property type="evidence" value="ECO:0007669"/>
    <property type="project" value="UniProtKB-KW"/>
</dbReference>
<dbReference type="OrthoDB" id="9781411at2"/>
<evidence type="ECO:0000256" key="7">
    <source>
        <dbReference type="ARBA" id="ARBA00022958"/>
    </source>
</evidence>
<organism evidence="13 14">
    <name type="scientific">Labrys okinawensis</name>
    <dbReference type="NCBI Taxonomy" id="346911"/>
    <lineage>
        <taxon>Bacteria</taxon>
        <taxon>Pseudomonadati</taxon>
        <taxon>Pseudomonadota</taxon>
        <taxon>Alphaproteobacteria</taxon>
        <taxon>Hyphomicrobiales</taxon>
        <taxon>Xanthobacteraceae</taxon>
        <taxon>Labrys</taxon>
    </lineage>
</organism>
<sequence>MEHSNASFLPSLLLFLGAAVVAVPIFKRIGFGAILGYLIAGLAIGPSGFALFTDTVTIQHIGEIGIVLLLFVIGLELQLSRLLAMRKDIFGLGGLQLVVCALVIGGIAHALGLSMMGAAITGIALALSATAIALQVLGERGELQAPYGQRSFAVLLFQDMSVVPILALIPLFAVEAAHAANDGGGWTRTGIMIGSIAVVVLAGRYLLNPLFRILATTDAREVMTAAALLLVLGTALLMQWAGMSMALGAFLAGVLLAESNFRHELEADIEPFRGLLLGLFFMSVGMDINGALVLQHWLALVISALGLILVKSVSVAAVFRLTGSTKLDAIRSGILLSPAGEFAFVLIPLGLSYGFLQGEQAGFVKALAAFTMLFGPLIAAGSERLLTRFAPAELTREEDYSDAHGKALVIGFGRFGQVVSQVLRTADIETTIIDKDVEMIDVAARFGAKVYFGDGGRLDVLRAAGAGEARVICVAIDDRATAVKIVEMIKAEFPLTEVYARAYDRQHVLALLSAGVDFHMRETYESALAFGRSTLEALGVDNIEAEEIIEDVRDRDARRIVAQQQGGIYAGMDLINSKRLMKPEPLERPDTVGVTLNKEAIDAAEEAKEEEETG</sequence>
<keyword evidence="3" id="KW-0813">Transport</keyword>
<feature type="transmembrane region" description="Helical" evidence="11">
    <location>
        <begin position="58"/>
        <end position="77"/>
    </location>
</feature>
<evidence type="ECO:0000259" key="12">
    <source>
        <dbReference type="PROSITE" id="PS51201"/>
    </source>
</evidence>
<feature type="transmembrane region" description="Helical" evidence="11">
    <location>
        <begin position="273"/>
        <end position="292"/>
    </location>
</feature>
<dbReference type="InterPro" id="IPR006153">
    <property type="entry name" value="Cation/H_exchanger_TM"/>
</dbReference>
<comment type="caution">
    <text evidence="13">The sequence shown here is derived from an EMBL/GenBank/DDBJ whole genome shotgun (WGS) entry which is preliminary data.</text>
</comment>
<feature type="domain" description="RCK N-terminal" evidence="12">
    <location>
        <begin position="404"/>
        <end position="520"/>
    </location>
</feature>
<feature type="transmembrane region" description="Helical" evidence="11">
    <location>
        <begin position="117"/>
        <end position="138"/>
    </location>
</feature>
<dbReference type="Pfam" id="PF00999">
    <property type="entry name" value="Na_H_Exchanger"/>
    <property type="match status" value="1"/>
</dbReference>
<reference evidence="13 14" key="1">
    <citation type="submission" date="2018-02" db="EMBL/GenBank/DDBJ databases">
        <title>Whole genome sequencing of endophytic bacterium.</title>
        <authorList>
            <person name="Eedara R."/>
            <person name="Podile A.R."/>
        </authorList>
    </citation>
    <scope>NUCLEOTIDE SEQUENCE [LARGE SCALE GENOMIC DNA]</scope>
    <source>
        <strain evidence="13 14">RP1T</strain>
    </source>
</reference>
<evidence type="ECO:0000256" key="9">
    <source>
        <dbReference type="ARBA" id="ARBA00023065"/>
    </source>
</evidence>
<feature type="transmembrane region" description="Helical" evidence="11">
    <location>
        <begin position="150"/>
        <end position="173"/>
    </location>
</feature>
<dbReference type="RefSeq" id="WP_105861382.1">
    <property type="nucleotide sequence ID" value="NZ_PUEJ01000003.1"/>
</dbReference>
<keyword evidence="14" id="KW-1185">Reference proteome</keyword>
<evidence type="ECO:0000313" key="14">
    <source>
        <dbReference type="Proteomes" id="UP000237682"/>
    </source>
</evidence>
<keyword evidence="10 11" id="KW-0472">Membrane</keyword>
<feature type="transmembrane region" description="Helical" evidence="11">
    <location>
        <begin position="185"/>
        <end position="207"/>
    </location>
</feature>
<dbReference type="InterPro" id="IPR003148">
    <property type="entry name" value="RCK_N"/>
</dbReference>
<keyword evidence="8 11" id="KW-1133">Transmembrane helix</keyword>
<gene>
    <name evidence="13" type="ORF">C5L14_07210</name>
</gene>
<feature type="transmembrane region" description="Helical" evidence="11">
    <location>
        <begin position="333"/>
        <end position="356"/>
    </location>
</feature>
<evidence type="ECO:0000256" key="10">
    <source>
        <dbReference type="ARBA" id="ARBA00023136"/>
    </source>
</evidence>
<evidence type="ECO:0000313" key="13">
    <source>
        <dbReference type="EMBL" id="PRH87715.1"/>
    </source>
</evidence>
<feature type="transmembrane region" description="Helical" evidence="11">
    <location>
        <begin position="362"/>
        <end position="380"/>
    </location>
</feature>
<accession>A0A2S9QEG4</accession>
<keyword evidence="6 11" id="KW-0812">Transmembrane</keyword>
<evidence type="ECO:0000256" key="5">
    <source>
        <dbReference type="ARBA" id="ARBA00022538"/>
    </source>
</evidence>
<dbReference type="AlphaFoldDB" id="A0A2S9QEG4"/>
<dbReference type="EMBL" id="PUEJ01000003">
    <property type="protein sequence ID" value="PRH87715.1"/>
    <property type="molecule type" value="Genomic_DNA"/>
</dbReference>
<comment type="similarity">
    <text evidence="2">Belongs to the monovalent cation:proton antiporter 2 (CPA2) transporter (TC 2.A.37) family.</text>
</comment>
<evidence type="ECO:0000256" key="6">
    <source>
        <dbReference type="ARBA" id="ARBA00022692"/>
    </source>
</evidence>
<dbReference type="InterPro" id="IPR036291">
    <property type="entry name" value="NAD(P)-bd_dom_sf"/>
</dbReference>
<protein>
    <submittedName>
        <fullName evidence="13">Potassium transporter TrkA</fullName>
    </submittedName>
</protein>
<feature type="transmembrane region" description="Helical" evidence="11">
    <location>
        <begin position="6"/>
        <end position="26"/>
    </location>
</feature>
<feature type="transmembrane region" description="Helical" evidence="11">
    <location>
        <begin position="89"/>
        <end position="111"/>
    </location>
</feature>
<feature type="transmembrane region" description="Helical" evidence="11">
    <location>
        <begin position="243"/>
        <end position="261"/>
    </location>
</feature>
<dbReference type="Gene3D" id="1.20.1530.20">
    <property type="match status" value="1"/>
</dbReference>
<evidence type="ECO:0000256" key="3">
    <source>
        <dbReference type="ARBA" id="ARBA00022448"/>
    </source>
</evidence>
<dbReference type="NCBIfam" id="TIGR00932">
    <property type="entry name" value="2a37"/>
    <property type="match status" value="1"/>
</dbReference>
<dbReference type="FunFam" id="3.40.50.720:FF:000036">
    <property type="entry name" value="Glutathione-regulated potassium-efflux system protein KefB"/>
    <property type="match status" value="1"/>
</dbReference>
<keyword evidence="4" id="KW-0050">Antiport</keyword>
<proteinExistence type="inferred from homology"/>
<dbReference type="Proteomes" id="UP000237682">
    <property type="component" value="Unassembled WGS sequence"/>
</dbReference>
<dbReference type="GO" id="GO:0012505">
    <property type="term" value="C:endomembrane system"/>
    <property type="evidence" value="ECO:0007669"/>
    <property type="project" value="UniProtKB-SubCell"/>
</dbReference>
<keyword evidence="5" id="KW-0633">Potassium transport</keyword>
<dbReference type="InterPro" id="IPR038770">
    <property type="entry name" value="Na+/solute_symporter_sf"/>
</dbReference>
<evidence type="ECO:0000256" key="8">
    <source>
        <dbReference type="ARBA" id="ARBA00022989"/>
    </source>
</evidence>
<dbReference type="GO" id="GO:0008324">
    <property type="term" value="F:monoatomic cation transmembrane transporter activity"/>
    <property type="evidence" value="ECO:0007669"/>
    <property type="project" value="InterPro"/>
</dbReference>
<keyword evidence="7" id="KW-0630">Potassium</keyword>
<dbReference type="GO" id="GO:0005886">
    <property type="term" value="C:plasma membrane"/>
    <property type="evidence" value="ECO:0007669"/>
    <property type="project" value="TreeGrafter"/>
</dbReference>
<keyword evidence="9" id="KW-0406">Ion transport</keyword>
<dbReference type="PANTHER" id="PTHR46157">
    <property type="entry name" value="K(+) EFFLUX ANTIPORTER 3, CHLOROPLASTIC"/>
    <property type="match status" value="1"/>
</dbReference>
<evidence type="ECO:0000256" key="11">
    <source>
        <dbReference type="SAM" id="Phobius"/>
    </source>
</evidence>
<dbReference type="Pfam" id="PF02254">
    <property type="entry name" value="TrkA_N"/>
    <property type="match status" value="1"/>
</dbReference>
<comment type="subcellular location">
    <subcellularLocation>
        <location evidence="1">Endomembrane system</location>
        <topology evidence="1">Multi-pass membrane protein</topology>
    </subcellularLocation>
</comment>